<evidence type="ECO:0000256" key="4">
    <source>
        <dbReference type="ARBA" id="ARBA00022692"/>
    </source>
</evidence>
<keyword evidence="4 9" id="KW-0812">Transmembrane</keyword>
<dbReference type="SMART" id="SM00382">
    <property type="entry name" value="AAA"/>
    <property type="match status" value="1"/>
</dbReference>
<evidence type="ECO:0000256" key="2">
    <source>
        <dbReference type="ARBA" id="ARBA00022448"/>
    </source>
</evidence>
<reference evidence="13" key="1">
    <citation type="submission" date="2020-02" db="EMBL/GenBank/DDBJ databases">
        <authorList>
            <person name="Gao J."/>
            <person name="Sun J."/>
        </authorList>
    </citation>
    <scope>NUCLEOTIDE SEQUENCE</scope>
    <source>
        <strain evidence="13">602-2</strain>
    </source>
</reference>
<keyword evidence="3" id="KW-1003">Cell membrane</keyword>
<evidence type="ECO:0000259" key="12">
    <source>
        <dbReference type="PROSITE" id="PS50990"/>
    </source>
</evidence>
<gene>
    <name evidence="13" type="ORF">G5B46_19475</name>
</gene>
<dbReference type="PROSITE" id="PS50990">
    <property type="entry name" value="PEPTIDASE_C39"/>
    <property type="match status" value="1"/>
</dbReference>
<dbReference type="Pfam" id="PF00005">
    <property type="entry name" value="ABC_tran"/>
    <property type="match status" value="1"/>
</dbReference>
<evidence type="ECO:0000256" key="3">
    <source>
        <dbReference type="ARBA" id="ARBA00022475"/>
    </source>
</evidence>
<keyword evidence="7 9" id="KW-1133">Transmembrane helix</keyword>
<dbReference type="PANTHER" id="PTHR24221:SF606">
    <property type="entry name" value="COLICIN V SECRETION-PROCESSING ATP-BINDING PROTEIN"/>
    <property type="match status" value="1"/>
</dbReference>
<name>A0A6G4R1Q4_9CAUL</name>
<feature type="transmembrane region" description="Helical" evidence="9">
    <location>
        <begin position="388"/>
        <end position="406"/>
    </location>
</feature>
<keyword evidence="2" id="KW-0813">Transport</keyword>
<comment type="caution">
    <text evidence="13">The sequence shown here is derived from an EMBL/GenBank/DDBJ whole genome shotgun (WGS) entry which is preliminary data.</text>
</comment>
<feature type="domain" description="ABC transporter" evidence="10">
    <location>
        <begin position="475"/>
        <end position="708"/>
    </location>
</feature>
<feature type="transmembrane region" description="Helical" evidence="9">
    <location>
        <begin position="292"/>
        <end position="312"/>
    </location>
</feature>
<sequence length="711" mass="78018">MTPDYRLQQTEAAECGLSCLAAVSQIFGDETDLATLRKRFPMSSRGMSFKDIIDLAGSMNMSARPLRCDPHELVDVKCPAILHWGLSHFVVLISVKRDSAKIFDPRRGHVKVSLKDLDKKFTGAALELSPTPAFQRRRERSPLNMWSVVRWAPGLGSGLGQVVVLSLVLQAYILVSPFYMQFVVDDAVLKGDFDLLTGLAIGFGVFAIFNVGAETLRGFATQKLSALMNWDMTQRLFHHLIRLPLPWFQRRRLADALMRFQALDPIRNLIAGGLIAVMLDGVLSVATAVMMFVFAPVLAGVTVACLLLYLVVRLISIPLTMNYAAKALTSSIAENGKRIETLRAIQTIKVMGAEPERQADWSNRMADSIRASQLSAFANVGINGVQRLIRGLASIAVIYLAARMIMTDQMSIGVLYAFMAYHTQFLDRGANLIEQGVAWKMLDLYTFRLADIVLTPTEADIEKSTSGLPEMKGKVSLEGVGFTYAPHEPAVLRNLTFTIEPGEFVAVVGPSGSGKSTLMKVLCGLYPATYGQVCIDDMPLSAWGPRGVRRNIGVVLQDDELLSGSIADNVTFFDEVVDIDRVNECLRLAGLEEDVNRMPMRTETFVGDMGSSLSGGQKQRVLLARALYRQPSILILDEATSHLDVARERLVNTSLSNLKITRLVVAHRPETIAAADRVIMIQDGTAIADRRMTRVSSTGPAEGEQPPVNAA</sequence>
<organism evidence="13">
    <name type="scientific">Caulobacter sp. 602-2</name>
    <dbReference type="NCBI Taxonomy" id="2710887"/>
    <lineage>
        <taxon>Bacteria</taxon>
        <taxon>Pseudomonadati</taxon>
        <taxon>Pseudomonadota</taxon>
        <taxon>Alphaproteobacteria</taxon>
        <taxon>Caulobacterales</taxon>
        <taxon>Caulobacteraceae</taxon>
        <taxon>Caulobacter</taxon>
    </lineage>
</organism>
<dbReference type="GO" id="GO:0140359">
    <property type="term" value="F:ABC-type transporter activity"/>
    <property type="evidence" value="ECO:0007669"/>
    <property type="project" value="InterPro"/>
</dbReference>
<dbReference type="SUPFAM" id="SSF52540">
    <property type="entry name" value="P-loop containing nucleoside triphosphate hydrolases"/>
    <property type="match status" value="1"/>
</dbReference>
<dbReference type="PANTHER" id="PTHR24221">
    <property type="entry name" value="ATP-BINDING CASSETTE SUB-FAMILY B"/>
    <property type="match status" value="1"/>
</dbReference>
<evidence type="ECO:0000256" key="5">
    <source>
        <dbReference type="ARBA" id="ARBA00022741"/>
    </source>
</evidence>
<evidence type="ECO:0000256" key="6">
    <source>
        <dbReference type="ARBA" id="ARBA00022840"/>
    </source>
</evidence>
<dbReference type="GO" id="GO:0005886">
    <property type="term" value="C:plasma membrane"/>
    <property type="evidence" value="ECO:0007669"/>
    <property type="project" value="UniProtKB-SubCell"/>
</dbReference>
<dbReference type="PROSITE" id="PS50893">
    <property type="entry name" value="ABC_TRANSPORTER_2"/>
    <property type="match status" value="1"/>
</dbReference>
<dbReference type="Gene3D" id="3.90.70.10">
    <property type="entry name" value="Cysteine proteinases"/>
    <property type="match status" value="1"/>
</dbReference>
<dbReference type="Gene3D" id="1.20.1560.10">
    <property type="entry name" value="ABC transporter type 1, transmembrane domain"/>
    <property type="match status" value="1"/>
</dbReference>
<evidence type="ECO:0000256" key="1">
    <source>
        <dbReference type="ARBA" id="ARBA00004651"/>
    </source>
</evidence>
<dbReference type="InterPro" id="IPR003593">
    <property type="entry name" value="AAA+_ATPase"/>
</dbReference>
<dbReference type="FunFam" id="3.40.50.300:FF:000299">
    <property type="entry name" value="ABC transporter ATP-binding protein/permease"/>
    <property type="match status" value="1"/>
</dbReference>
<dbReference type="InterPro" id="IPR039421">
    <property type="entry name" value="Type_1_exporter"/>
</dbReference>
<evidence type="ECO:0000259" key="11">
    <source>
        <dbReference type="PROSITE" id="PS50929"/>
    </source>
</evidence>
<dbReference type="EMBL" id="JAAKGT010000011">
    <property type="protein sequence ID" value="NGM51800.1"/>
    <property type="molecule type" value="Genomic_DNA"/>
</dbReference>
<feature type="transmembrane region" description="Helical" evidence="9">
    <location>
        <begin position="148"/>
        <end position="175"/>
    </location>
</feature>
<dbReference type="GO" id="GO:0034040">
    <property type="term" value="F:ATPase-coupled lipid transmembrane transporter activity"/>
    <property type="evidence" value="ECO:0007669"/>
    <property type="project" value="TreeGrafter"/>
</dbReference>
<dbReference type="InterPro" id="IPR017871">
    <property type="entry name" value="ABC_transporter-like_CS"/>
</dbReference>
<dbReference type="CDD" id="cd18567">
    <property type="entry name" value="ABC_6TM_CvaB_RaxB_like"/>
    <property type="match status" value="1"/>
</dbReference>
<feature type="transmembrane region" description="Helical" evidence="9">
    <location>
        <begin position="195"/>
        <end position="213"/>
    </location>
</feature>
<dbReference type="InterPro" id="IPR027417">
    <property type="entry name" value="P-loop_NTPase"/>
</dbReference>
<feature type="transmembrane region" description="Helical" evidence="9">
    <location>
        <begin position="268"/>
        <end position="286"/>
    </location>
</feature>
<dbReference type="GO" id="GO:0008233">
    <property type="term" value="F:peptidase activity"/>
    <property type="evidence" value="ECO:0007669"/>
    <property type="project" value="InterPro"/>
</dbReference>
<dbReference type="GO" id="GO:0006508">
    <property type="term" value="P:proteolysis"/>
    <property type="evidence" value="ECO:0007669"/>
    <property type="project" value="InterPro"/>
</dbReference>
<keyword evidence="5" id="KW-0547">Nucleotide-binding</keyword>
<dbReference type="GO" id="GO:0016887">
    <property type="term" value="F:ATP hydrolysis activity"/>
    <property type="evidence" value="ECO:0007669"/>
    <property type="project" value="InterPro"/>
</dbReference>
<dbReference type="InterPro" id="IPR003439">
    <property type="entry name" value="ABC_transporter-like_ATP-bd"/>
</dbReference>
<dbReference type="PROSITE" id="PS00211">
    <property type="entry name" value="ABC_TRANSPORTER_1"/>
    <property type="match status" value="1"/>
</dbReference>
<dbReference type="SUPFAM" id="SSF90123">
    <property type="entry name" value="ABC transporter transmembrane region"/>
    <property type="match status" value="1"/>
</dbReference>
<dbReference type="InterPro" id="IPR005074">
    <property type="entry name" value="Peptidase_C39"/>
</dbReference>
<dbReference type="InterPro" id="IPR011527">
    <property type="entry name" value="ABC1_TM_dom"/>
</dbReference>
<evidence type="ECO:0000256" key="7">
    <source>
        <dbReference type="ARBA" id="ARBA00022989"/>
    </source>
</evidence>
<keyword evidence="6" id="KW-0067">ATP-binding</keyword>
<feature type="domain" description="Peptidase C39" evidence="12">
    <location>
        <begin position="9"/>
        <end position="128"/>
    </location>
</feature>
<accession>A0A6G4R1Q4</accession>
<dbReference type="InterPro" id="IPR036640">
    <property type="entry name" value="ABC1_TM_sf"/>
</dbReference>
<dbReference type="Pfam" id="PF00664">
    <property type="entry name" value="ABC_membrane"/>
    <property type="match status" value="1"/>
</dbReference>
<feature type="domain" description="ABC transmembrane type-1" evidence="11">
    <location>
        <begin position="162"/>
        <end position="427"/>
    </location>
</feature>
<evidence type="ECO:0000313" key="13">
    <source>
        <dbReference type="EMBL" id="NGM51800.1"/>
    </source>
</evidence>
<keyword evidence="8 9" id="KW-0472">Membrane</keyword>
<dbReference type="RefSeq" id="WP_165261611.1">
    <property type="nucleotide sequence ID" value="NZ_JAAKGT010000011.1"/>
</dbReference>
<proteinExistence type="predicted"/>
<evidence type="ECO:0000256" key="9">
    <source>
        <dbReference type="SAM" id="Phobius"/>
    </source>
</evidence>
<dbReference type="GO" id="GO:0005524">
    <property type="term" value="F:ATP binding"/>
    <property type="evidence" value="ECO:0007669"/>
    <property type="project" value="UniProtKB-KW"/>
</dbReference>
<protein>
    <submittedName>
        <fullName evidence="13">Peptidase domain-containing ABC transporter</fullName>
    </submittedName>
</protein>
<evidence type="ECO:0000256" key="8">
    <source>
        <dbReference type="ARBA" id="ARBA00023136"/>
    </source>
</evidence>
<dbReference type="AlphaFoldDB" id="A0A6G4R1Q4"/>
<dbReference type="PROSITE" id="PS50929">
    <property type="entry name" value="ABC_TM1F"/>
    <property type="match status" value="1"/>
</dbReference>
<dbReference type="Pfam" id="PF03412">
    <property type="entry name" value="Peptidase_C39"/>
    <property type="match status" value="1"/>
</dbReference>
<comment type="subcellular location">
    <subcellularLocation>
        <location evidence="1">Cell membrane</location>
        <topology evidence="1">Multi-pass membrane protein</topology>
    </subcellularLocation>
</comment>
<evidence type="ECO:0000259" key="10">
    <source>
        <dbReference type="PROSITE" id="PS50893"/>
    </source>
</evidence>
<dbReference type="Gene3D" id="3.40.50.300">
    <property type="entry name" value="P-loop containing nucleotide triphosphate hydrolases"/>
    <property type="match status" value="1"/>
</dbReference>